<proteinExistence type="predicted"/>
<organism evidence="4 5">
    <name type="scientific">Salinicoccus bachuensis</name>
    <dbReference type="NCBI Taxonomy" id="3136731"/>
    <lineage>
        <taxon>Bacteria</taxon>
        <taxon>Bacillati</taxon>
        <taxon>Bacillota</taxon>
        <taxon>Bacilli</taxon>
        <taxon>Bacillales</taxon>
        <taxon>Staphylococcaceae</taxon>
        <taxon>Salinicoccus</taxon>
    </lineage>
</organism>
<dbReference type="EMBL" id="CP138333">
    <property type="protein sequence ID" value="WZX30307.1"/>
    <property type="molecule type" value="Genomic_DNA"/>
</dbReference>
<dbReference type="Pfam" id="PF17936">
    <property type="entry name" value="Big_6"/>
    <property type="match status" value="2"/>
</dbReference>
<feature type="domain" description="Bacterial Ig" evidence="3">
    <location>
        <begin position="277"/>
        <end position="351"/>
    </location>
</feature>
<feature type="region of interest" description="Disordered" evidence="1">
    <location>
        <begin position="34"/>
        <end position="108"/>
    </location>
</feature>
<sequence length="572" mass="61865">MNIAIRILLSLLLAAFLVAPMSAVAETDEIEQTIEETDSIENTSSEEVSIEEVTEEVKTEEVDSLETPSTVEEPIEAEPSVEISEEETTEEIADEKAQAPQEESAESLQTTALVGADILGNTSLTAAKADHPSRIILTYKITSILNLGLLDRAFVNFYLPPEIMELISKNNLQASYYDSSLFDTGGDPEPFTPEQINITGNQVILEAESFLNLKAGVENTFTLEIMLDEFPPTDTGQYTFYAIETEQSGINLDLIKNEGSDATLPSPVIPGAPHIDDPIHTTSTVVTGHGEPGSTIVLKIDGVELPDSDILVDAEGRFSVNIPEQPAGTEIRGSIVNEDGIESEEVAVTVTEPPDTTAPDAPEIDDVHSNDTIITGSGEAGAKIILTINDIDYEGAVDENGRYSMEVPVALEPGTLITALLVDEAGNSSEETKTQVIEATIVFHRVPETLSFESASIKQGVTKISRQDPDWSMEVRDTRGVGSTIRIRAEAQPLITEDGHTLPNALVYVDENFEAHSLDEGPVEVFTGETSEDPITTIQWQPEQGPMIEVNPILAASKSYSTNITWTIVNEP</sequence>
<evidence type="ECO:0000256" key="2">
    <source>
        <dbReference type="SAM" id="SignalP"/>
    </source>
</evidence>
<keyword evidence="5" id="KW-1185">Reference proteome</keyword>
<reference evidence="5" key="1">
    <citation type="submission" date="2023-10" db="EMBL/GenBank/DDBJ databases">
        <title>Genome analysis and identification of Salinococcus sp. Bachu38 nov., a PGPR from the rhizosphere of Tamarix.</title>
        <authorList>
            <person name="Liang Z."/>
            <person name="Zhang X."/>
            <person name="Jia J."/>
            <person name="Chen X."/>
            <person name="Wang Y."/>
            <person name="Wang Q."/>
            <person name="Wang R."/>
        </authorList>
    </citation>
    <scope>NUCLEOTIDE SEQUENCE [LARGE SCALE GENOMIC DNA]</scope>
    <source>
        <strain evidence="5">Bachu38</strain>
    </source>
</reference>
<feature type="signal peptide" evidence="2">
    <location>
        <begin position="1"/>
        <end position="25"/>
    </location>
</feature>
<evidence type="ECO:0000256" key="1">
    <source>
        <dbReference type="SAM" id="MobiDB-lite"/>
    </source>
</evidence>
<dbReference type="Proteomes" id="UP001455384">
    <property type="component" value="Chromosome"/>
</dbReference>
<evidence type="ECO:0000313" key="4">
    <source>
        <dbReference type="EMBL" id="WZX30307.1"/>
    </source>
</evidence>
<feature type="compositionally biased region" description="Acidic residues" evidence="1">
    <location>
        <begin position="83"/>
        <end position="93"/>
    </location>
</feature>
<keyword evidence="2" id="KW-0732">Signal</keyword>
<feature type="chain" id="PRO_5046056885" evidence="2">
    <location>
        <begin position="26"/>
        <end position="572"/>
    </location>
</feature>
<dbReference type="InterPro" id="IPR041498">
    <property type="entry name" value="Big_6"/>
</dbReference>
<protein>
    <submittedName>
        <fullName evidence="4">Ig-like domain-containing protein</fullName>
    </submittedName>
</protein>
<dbReference type="InterPro" id="IPR013783">
    <property type="entry name" value="Ig-like_fold"/>
</dbReference>
<feature type="domain" description="Bacterial Ig" evidence="3">
    <location>
        <begin position="358"/>
        <end position="436"/>
    </location>
</feature>
<evidence type="ECO:0000259" key="3">
    <source>
        <dbReference type="Pfam" id="PF17936"/>
    </source>
</evidence>
<gene>
    <name evidence="4" type="ORF">RQP18_03735</name>
</gene>
<dbReference type="Gene3D" id="2.60.40.10">
    <property type="entry name" value="Immunoglobulins"/>
    <property type="match status" value="2"/>
</dbReference>
<dbReference type="NCBIfam" id="NF033510">
    <property type="entry name" value="Ca_tandemer"/>
    <property type="match status" value="1"/>
</dbReference>
<dbReference type="RefSeq" id="WP_342388826.1">
    <property type="nucleotide sequence ID" value="NZ_CP138333.2"/>
</dbReference>
<evidence type="ECO:0000313" key="5">
    <source>
        <dbReference type="Proteomes" id="UP001455384"/>
    </source>
</evidence>
<accession>A0ABZ3CLP9</accession>
<name>A0ABZ3CLP9_9STAP</name>